<dbReference type="InterPro" id="IPR029061">
    <property type="entry name" value="THDP-binding"/>
</dbReference>
<dbReference type="GO" id="GO:0032923">
    <property type="term" value="P:organic phosphonate biosynthetic process"/>
    <property type="evidence" value="ECO:0007669"/>
    <property type="project" value="InterPro"/>
</dbReference>
<keyword evidence="3" id="KW-0456">Lyase</keyword>
<dbReference type="NCBIfam" id="TIGR03297">
    <property type="entry name" value="Ppyr-DeCO2ase"/>
    <property type="match status" value="1"/>
</dbReference>
<dbReference type="PANTHER" id="PTHR42818:SF1">
    <property type="entry name" value="SULFOPYRUVATE DECARBOXYLASE"/>
    <property type="match status" value="1"/>
</dbReference>
<dbReference type="PROSITE" id="PS00187">
    <property type="entry name" value="TPP_ENZYMES"/>
    <property type="match status" value="1"/>
</dbReference>
<dbReference type="Pfam" id="PF02776">
    <property type="entry name" value="TPP_enzyme_N"/>
    <property type="match status" value="1"/>
</dbReference>
<feature type="domain" description="Thiamine pyrophosphate enzyme TPP-binding" evidence="4">
    <location>
        <begin position="179"/>
        <end position="314"/>
    </location>
</feature>
<reference evidence="6" key="1">
    <citation type="journal article" date="2015" name="Nature">
        <title>Complex archaea that bridge the gap between prokaryotes and eukaryotes.</title>
        <authorList>
            <person name="Spang A."/>
            <person name="Saw J.H."/>
            <person name="Jorgensen S.L."/>
            <person name="Zaremba-Niedzwiedzka K."/>
            <person name="Martijn J."/>
            <person name="Lind A.E."/>
            <person name="van Eijk R."/>
            <person name="Schleper C."/>
            <person name="Guy L."/>
            <person name="Ettema T.J."/>
        </authorList>
    </citation>
    <scope>NUCLEOTIDE SEQUENCE</scope>
</reference>
<dbReference type="GO" id="GO:0030976">
    <property type="term" value="F:thiamine pyrophosphate binding"/>
    <property type="evidence" value="ECO:0007669"/>
    <property type="project" value="InterPro"/>
</dbReference>
<evidence type="ECO:0008006" key="7">
    <source>
        <dbReference type="Google" id="ProtNLM"/>
    </source>
</evidence>
<organism evidence="6">
    <name type="scientific">marine sediment metagenome</name>
    <dbReference type="NCBI Taxonomy" id="412755"/>
    <lineage>
        <taxon>unclassified sequences</taxon>
        <taxon>metagenomes</taxon>
        <taxon>ecological metagenomes</taxon>
    </lineage>
</organism>
<dbReference type="InterPro" id="IPR017684">
    <property type="entry name" value="Phosphono-pyrv_decarboxylase"/>
</dbReference>
<sequence>MSFLADYDAKKLENIIACNECEAIALAAGYHLATNKIGAVYMQNSGLGKSVNPLTSICDPEIYAIPILLFIGWRGESGKNDAPQHKKMGKITLPLLEMLQIPYSILEPDLIKVENELKKAYLHLTKIKGPYAFIIKKNFFQSYEPKKTKLNKYELTRKKAINLIMENLNNDEIIVSSTGYLSRELFEYRELRKKDHHKNFYNIGGMGCVSSIGLSIALQKPDNKVIIFDGDGSILMQMGAFSTIGKISPSNLIHIIFDNNSHESTGGQPTNSIAVNFPKVALACSYKSAILIKTSKKLTKTLKSLSKMEGPILILIKISLTLNSDLKRPNKKPTEYKEDFMRYLLNLK</sequence>
<evidence type="ECO:0000259" key="5">
    <source>
        <dbReference type="Pfam" id="PF02776"/>
    </source>
</evidence>
<proteinExistence type="predicted"/>
<evidence type="ECO:0000256" key="3">
    <source>
        <dbReference type="ARBA" id="ARBA00023239"/>
    </source>
</evidence>
<keyword evidence="1" id="KW-0210">Decarboxylase</keyword>
<gene>
    <name evidence="6" type="ORF">LCGC14_1135320</name>
</gene>
<dbReference type="SUPFAM" id="SSF52518">
    <property type="entry name" value="Thiamin diphosphate-binding fold (THDP-binding)"/>
    <property type="match status" value="2"/>
</dbReference>
<dbReference type="InterPro" id="IPR012001">
    <property type="entry name" value="Thiamin_PyroP_enz_TPP-bd_dom"/>
</dbReference>
<evidence type="ECO:0000256" key="2">
    <source>
        <dbReference type="ARBA" id="ARBA00023052"/>
    </source>
</evidence>
<name>A0A0F9Q5J7_9ZZZZ</name>
<dbReference type="CDD" id="cd07035">
    <property type="entry name" value="TPP_PYR_POX_like"/>
    <property type="match status" value="1"/>
</dbReference>
<dbReference type="GO" id="GO:0000287">
    <property type="term" value="F:magnesium ion binding"/>
    <property type="evidence" value="ECO:0007669"/>
    <property type="project" value="InterPro"/>
</dbReference>
<feature type="domain" description="Thiamine pyrophosphate enzyme N-terminal TPP-binding" evidence="5">
    <location>
        <begin position="8"/>
        <end position="80"/>
    </location>
</feature>
<evidence type="ECO:0000259" key="4">
    <source>
        <dbReference type="Pfam" id="PF02775"/>
    </source>
</evidence>
<dbReference type="AlphaFoldDB" id="A0A0F9Q5J7"/>
<dbReference type="GO" id="GO:0033980">
    <property type="term" value="F:phosphonopyruvate decarboxylase activity"/>
    <property type="evidence" value="ECO:0007669"/>
    <property type="project" value="InterPro"/>
</dbReference>
<accession>A0A0F9Q5J7</accession>
<evidence type="ECO:0000313" key="6">
    <source>
        <dbReference type="EMBL" id="KKN00683.1"/>
    </source>
</evidence>
<dbReference type="Gene3D" id="3.40.50.970">
    <property type="match status" value="2"/>
</dbReference>
<comment type="caution">
    <text evidence="6">The sequence shown here is derived from an EMBL/GenBank/DDBJ whole genome shotgun (WGS) entry which is preliminary data.</text>
</comment>
<evidence type="ECO:0000256" key="1">
    <source>
        <dbReference type="ARBA" id="ARBA00022793"/>
    </source>
</evidence>
<dbReference type="Pfam" id="PF02775">
    <property type="entry name" value="TPP_enzyme_C"/>
    <property type="match status" value="1"/>
</dbReference>
<dbReference type="InterPro" id="IPR011766">
    <property type="entry name" value="TPP_enzyme_TPP-bd"/>
</dbReference>
<dbReference type="InterPro" id="IPR051818">
    <property type="entry name" value="TPP_dependent_decarboxylase"/>
</dbReference>
<dbReference type="InterPro" id="IPR000399">
    <property type="entry name" value="TPP-bd_CS"/>
</dbReference>
<protein>
    <recommendedName>
        <fullName evidence="7">Thiamine pyrophosphate enzyme TPP-binding domain-containing protein</fullName>
    </recommendedName>
</protein>
<keyword evidence="2" id="KW-0786">Thiamine pyrophosphate</keyword>
<dbReference type="EMBL" id="LAZR01005346">
    <property type="protein sequence ID" value="KKN00683.1"/>
    <property type="molecule type" value="Genomic_DNA"/>
</dbReference>
<dbReference type="PANTHER" id="PTHR42818">
    <property type="entry name" value="SULFOPYRUVATE DECARBOXYLASE SUBUNIT ALPHA"/>
    <property type="match status" value="1"/>
</dbReference>